<reference key="1">
    <citation type="journal article" date="2011" name="Mol. Biol. Evol.">
        <title>Unity in variety -- the pan-genome of the Chlamydiae.</title>
        <authorList>
            <person name="Collingro A."/>
            <person name="Tischler P."/>
            <person name="Weinmaier T."/>
            <person name="Penz T."/>
            <person name="Heinz E."/>
            <person name="Brunham R.C."/>
            <person name="Read T.D."/>
            <person name="Bavoil P.M."/>
            <person name="Sachse K."/>
            <person name="Kahane S."/>
            <person name="Friedman M.G."/>
            <person name="Rattei T."/>
            <person name="Myers G.S.A."/>
            <person name="Horn M."/>
        </authorList>
    </citation>
    <scope>NUCLEOTIDE SEQUENCE</scope>
    <source>
        <strain>Z</strain>
    </source>
</reference>
<dbReference type="AlphaFoldDB" id="F8L506"/>
<protein>
    <submittedName>
        <fullName evidence="1">Uncharacterized protein</fullName>
    </submittedName>
</protein>
<reference evidence="1 2" key="2">
    <citation type="journal article" date="2011" name="Mol. Biol. Evol.">
        <title>Unity in variety--the pan-genome of the Chlamydiae.</title>
        <authorList>
            <person name="Collingro A."/>
            <person name="Tischler P."/>
            <person name="Weinmaier T."/>
            <person name="Penz T."/>
            <person name="Heinz E."/>
            <person name="Brunham R.C."/>
            <person name="Read T.D."/>
            <person name="Bavoil P.M."/>
            <person name="Sachse K."/>
            <person name="Kahane S."/>
            <person name="Friedman M.G."/>
            <person name="Rattei T."/>
            <person name="Myers G.S."/>
            <person name="Horn M."/>
        </authorList>
    </citation>
    <scope>NUCLEOTIDE SEQUENCE [LARGE SCALE GENOMIC DNA]</scope>
    <source>
        <strain evidence="2">ATCC VR-1471 / Z</strain>
    </source>
</reference>
<gene>
    <name evidence="1" type="ordered locus">SNE_A00090</name>
</gene>
<evidence type="ECO:0000313" key="2">
    <source>
        <dbReference type="Proteomes" id="UP000000496"/>
    </source>
</evidence>
<dbReference type="RefSeq" id="WP_013942354.1">
    <property type="nucleotide sequence ID" value="NC_015713.1"/>
</dbReference>
<dbReference type="HOGENOM" id="CLU_2195164_0_0_0"/>
<sequence>MKINTIQLLTIFDRTIPIVTNEELGVYWFEKKRDDGLVITLSFSIYENYAGILIHNSRDVAIVNIHMKDCSEIRVLDEKKECLEIVHEDGKGRCFMSLSHDNILEYSE</sequence>
<dbReference type="EMBL" id="FR872582">
    <property type="protein sequence ID" value="CCB87887.1"/>
    <property type="molecule type" value="Genomic_DNA"/>
</dbReference>
<dbReference type="KEGG" id="sng:SNE_A00090"/>
<proteinExistence type="predicted"/>
<keyword evidence="2" id="KW-1185">Reference proteome</keyword>
<organism evidence="1 2">
    <name type="scientific">Simkania negevensis (strain ATCC VR-1471 / DSM 27360 / Z)</name>
    <dbReference type="NCBI Taxonomy" id="331113"/>
    <lineage>
        <taxon>Bacteria</taxon>
        <taxon>Pseudomonadati</taxon>
        <taxon>Chlamydiota</taxon>
        <taxon>Chlamydiia</taxon>
        <taxon>Parachlamydiales</taxon>
        <taxon>Simkaniaceae</taxon>
        <taxon>Simkania</taxon>
    </lineage>
</organism>
<evidence type="ECO:0000313" key="1">
    <source>
        <dbReference type="EMBL" id="CCB87887.1"/>
    </source>
</evidence>
<name>F8L506_SIMNZ</name>
<dbReference type="Proteomes" id="UP000000496">
    <property type="component" value="Chromosome gsn.131"/>
</dbReference>
<accession>F8L506</accession>